<dbReference type="InterPro" id="IPR029063">
    <property type="entry name" value="SAM-dependent_MTases_sf"/>
</dbReference>
<dbReference type="STRING" id="112901.SAMN04488500_13124"/>
<protein>
    <submittedName>
        <fullName evidence="2">Methyltransferase, FkbM family</fullName>
    </submittedName>
</protein>
<dbReference type="InterPro" id="IPR052514">
    <property type="entry name" value="SAM-dependent_MTase"/>
</dbReference>
<reference evidence="2 3" key="1">
    <citation type="submission" date="2017-04" db="EMBL/GenBank/DDBJ databases">
        <authorList>
            <person name="Afonso C.L."/>
            <person name="Miller P.J."/>
            <person name="Scott M.A."/>
            <person name="Spackman E."/>
            <person name="Goraichik I."/>
            <person name="Dimitrov K.M."/>
            <person name="Suarez D.L."/>
            <person name="Swayne D.E."/>
        </authorList>
    </citation>
    <scope>NUCLEOTIDE SEQUENCE [LARGE SCALE GENOMIC DNA]</scope>
    <source>
        <strain evidence="2 3">DSM 5090</strain>
    </source>
</reference>
<sequence>MQRFYSQFIKKGTLVFDVGANIGNRTETFLNLGATVIAIEPQPYCADILIQKYSSNENFTIVQKALGNCAGKSKMWINSAHVISSLSEEWIKRTTSTNRFGTGQQYYTSCNVEVTTLDNLIQQFGKPDFCKIDVEGFEFEVLQGLSQPIKTLSFEYTREYSEASENCINHLVNMGNYRFNYSSGESMRLKLRNWVDAQTICNCIKSFSGLEWGDIYACYKGEDSNERT</sequence>
<dbReference type="Gene3D" id="3.40.50.150">
    <property type="entry name" value="Vaccinia Virus protein VP39"/>
    <property type="match status" value="1"/>
</dbReference>
<dbReference type="GO" id="GO:0008168">
    <property type="term" value="F:methyltransferase activity"/>
    <property type="evidence" value="ECO:0007669"/>
    <property type="project" value="UniProtKB-KW"/>
</dbReference>
<dbReference type="NCBIfam" id="TIGR01444">
    <property type="entry name" value="fkbM_fam"/>
    <property type="match status" value="1"/>
</dbReference>
<dbReference type="InterPro" id="IPR006342">
    <property type="entry name" value="FkbM_mtfrase"/>
</dbReference>
<dbReference type="Pfam" id="PF05050">
    <property type="entry name" value="Methyltransf_21"/>
    <property type="match status" value="1"/>
</dbReference>
<dbReference type="OrthoDB" id="5329963at2"/>
<dbReference type="Proteomes" id="UP000192738">
    <property type="component" value="Unassembled WGS sequence"/>
</dbReference>
<dbReference type="PANTHER" id="PTHR34203">
    <property type="entry name" value="METHYLTRANSFERASE, FKBM FAMILY PROTEIN"/>
    <property type="match status" value="1"/>
</dbReference>
<keyword evidence="2" id="KW-0489">Methyltransferase</keyword>
<organism evidence="2 3">
    <name type="scientific">Sporomusa malonica</name>
    <dbReference type="NCBI Taxonomy" id="112901"/>
    <lineage>
        <taxon>Bacteria</taxon>
        <taxon>Bacillati</taxon>
        <taxon>Bacillota</taxon>
        <taxon>Negativicutes</taxon>
        <taxon>Selenomonadales</taxon>
        <taxon>Sporomusaceae</taxon>
        <taxon>Sporomusa</taxon>
    </lineage>
</organism>
<gene>
    <name evidence="2" type="ORF">SAMN04488500_13124</name>
</gene>
<evidence type="ECO:0000313" key="3">
    <source>
        <dbReference type="Proteomes" id="UP000192738"/>
    </source>
</evidence>
<dbReference type="PANTHER" id="PTHR34203:SF15">
    <property type="entry name" value="SLL1173 PROTEIN"/>
    <property type="match status" value="1"/>
</dbReference>
<feature type="domain" description="Methyltransferase FkbM" evidence="1">
    <location>
        <begin position="17"/>
        <end position="158"/>
    </location>
</feature>
<accession>A0A1W2EVC7</accession>
<name>A0A1W2EVC7_9FIRM</name>
<keyword evidence="3" id="KW-1185">Reference proteome</keyword>
<evidence type="ECO:0000313" key="2">
    <source>
        <dbReference type="EMBL" id="SMD13532.1"/>
    </source>
</evidence>
<dbReference type="EMBL" id="FWXI01000031">
    <property type="protein sequence ID" value="SMD13532.1"/>
    <property type="molecule type" value="Genomic_DNA"/>
</dbReference>
<dbReference type="GO" id="GO:0032259">
    <property type="term" value="P:methylation"/>
    <property type="evidence" value="ECO:0007669"/>
    <property type="project" value="UniProtKB-KW"/>
</dbReference>
<evidence type="ECO:0000259" key="1">
    <source>
        <dbReference type="Pfam" id="PF05050"/>
    </source>
</evidence>
<dbReference type="RefSeq" id="WP_084578259.1">
    <property type="nucleotide sequence ID" value="NZ_CP155572.1"/>
</dbReference>
<dbReference type="AlphaFoldDB" id="A0A1W2EVC7"/>
<proteinExistence type="predicted"/>
<dbReference type="SUPFAM" id="SSF53335">
    <property type="entry name" value="S-adenosyl-L-methionine-dependent methyltransferases"/>
    <property type="match status" value="1"/>
</dbReference>
<keyword evidence="2" id="KW-0808">Transferase</keyword>